<evidence type="ECO:0000256" key="3">
    <source>
        <dbReference type="ARBA" id="ARBA00022701"/>
    </source>
</evidence>
<organism evidence="7 8">
    <name type="scientific">Collybiopsis confluens</name>
    <dbReference type="NCBI Taxonomy" id="2823264"/>
    <lineage>
        <taxon>Eukaryota</taxon>
        <taxon>Fungi</taxon>
        <taxon>Dikarya</taxon>
        <taxon>Basidiomycota</taxon>
        <taxon>Agaricomycotina</taxon>
        <taxon>Agaricomycetes</taxon>
        <taxon>Agaricomycetidae</taxon>
        <taxon>Agaricales</taxon>
        <taxon>Marasmiineae</taxon>
        <taxon>Omphalotaceae</taxon>
        <taxon>Collybiopsis</taxon>
    </lineage>
</organism>
<dbReference type="GO" id="GO:0003924">
    <property type="term" value="F:GTPase activity"/>
    <property type="evidence" value="ECO:0007669"/>
    <property type="project" value="InterPro"/>
</dbReference>
<keyword evidence="5" id="KW-0812">Transmembrane</keyword>
<evidence type="ECO:0000256" key="1">
    <source>
        <dbReference type="ARBA" id="ARBA00004245"/>
    </source>
</evidence>
<reference evidence="7 8" key="1">
    <citation type="journal article" date="2020" name="ISME J.">
        <title>Uncovering the hidden diversity of litter-decomposition mechanisms in mushroom-forming fungi.</title>
        <authorList>
            <person name="Floudas D."/>
            <person name="Bentzer J."/>
            <person name="Ahren D."/>
            <person name="Johansson T."/>
            <person name="Persson P."/>
            <person name="Tunlid A."/>
        </authorList>
    </citation>
    <scope>NUCLEOTIDE SEQUENCE [LARGE SCALE GENOMIC DNA]</scope>
    <source>
        <strain evidence="7 8">CBS 406.79</strain>
    </source>
</reference>
<dbReference type="GO" id="GO:0015204">
    <property type="term" value="F:urea transmembrane transporter activity"/>
    <property type="evidence" value="ECO:0007669"/>
    <property type="project" value="InterPro"/>
</dbReference>
<keyword evidence="3" id="KW-0493">Microtubule</keyword>
<protein>
    <recommendedName>
        <fullName evidence="6">DUF6830 domain-containing protein</fullName>
    </recommendedName>
</protein>
<dbReference type="Gene3D" id="1.20.1730.10">
    <property type="entry name" value="Sodium/glucose cotransporter"/>
    <property type="match status" value="1"/>
</dbReference>
<dbReference type="EMBL" id="JAACJN010000164">
    <property type="protein sequence ID" value="KAF5365806.1"/>
    <property type="molecule type" value="Genomic_DNA"/>
</dbReference>
<comment type="caution">
    <text evidence="7">The sequence shown here is derived from an EMBL/GenBank/DDBJ whole genome shotgun (WGS) entry which is preliminary data.</text>
</comment>
<comment type="subcellular location">
    <subcellularLocation>
        <location evidence="1">Cytoplasm</location>
        <location evidence="1">Cytoskeleton</location>
    </subcellularLocation>
</comment>
<dbReference type="InterPro" id="IPR049233">
    <property type="entry name" value="DUF6830"/>
</dbReference>
<dbReference type="GO" id="GO:0007017">
    <property type="term" value="P:microtubule-based process"/>
    <property type="evidence" value="ECO:0007669"/>
    <property type="project" value="InterPro"/>
</dbReference>
<evidence type="ECO:0000256" key="4">
    <source>
        <dbReference type="ARBA" id="ARBA00023212"/>
    </source>
</evidence>
<dbReference type="GO" id="GO:0005525">
    <property type="term" value="F:GTP binding"/>
    <property type="evidence" value="ECO:0007669"/>
    <property type="project" value="InterPro"/>
</dbReference>
<feature type="transmembrane region" description="Helical" evidence="5">
    <location>
        <begin position="33"/>
        <end position="50"/>
    </location>
</feature>
<proteinExistence type="inferred from homology"/>
<dbReference type="GO" id="GO:0005886">
    <property type="term" value="C:plasma membrane"/>
    <property type="evidence" value="ECO:0007669"/>
    <property type="project" value="TreeGrafter"/>
</dbReference>
<dbReference type="PANTHER" id="PTHR46154">
    <property type="match status" value="1"/>
</dbReference>
<dbReference type="Pfam" id="PF20722">
    <property type="entry name" value="DUF6830"/>
    <property type="match status" value="1"/>
</dbReference>
<dbReference type="InterPro" id="IPR002453">
    <property type="entry name" value="Beta_tubulin"/>
</dbReference>
<dbReference type="Pfam" id="PF18759">
    <property type="entry name" value="Plavaka"/>
    <property type="match status" value="1"/>
</dbReference>
<evidence type="ECO:0000313" key="7">
    <source>
        <dbReference type="EMBL" id="KAF5365806.1"/>
    </source>
</evidence>
<evidence type="ECO:0000259" key="6">
    <source>
        <dbReference type="Pfam" id="PF20722"/>
    </source>
</evidence>
<dbReference type="GO" id="GO:0005874">
    <property type="term" value="C:microtubule"/>
    <property type="evidence" value="ECO:0007669"/>
    <property type="project" value="UniProtKB-KW"/>
</dbReference>
<keyword evidence="4" id="KW-0963">Cytoplasm</keyword>
<accession>A0A8H5GIP1</accession>
<dbReference type="GO" id="GO:0005200">
    <property type="term" value="F:structural constituent of cytoskeleton"/>
    <property type="evidence" value="ECO:0007669"/>
    <property type="project" value="InterPro"/>
</dbReference>
<dbReference type="Proteomes" id="UP000518752">
    <property type="component" value="Unassembled WGS sequence"/>
</dbReference>
<keyword evidence="4" id="KW-0206">Cytoskeleton</keyword>
<name>A0A8H5GIP1_9AGAR</name>
<evidence type="ECO:0000313" key="8">
    <source>
        <dbReference type="Proteomes" id="UP000518752"/>
    </source>
</evidence>
<dbReference type="OrthoDB" id="3232986at2759"/>
<dbReference type="InterPro" id="IPR038377">
    <property type="entry name" value="Na/Glc_symporter_sf"/>
</dbReference>
<feature type="domain" description="DUF6830" evidence="6">
    <location>
        <begin position="991"/>
        <end position="1145"/>
    </location>
</feature>
<dbReference type="InterPro" id="IPR031155">
    <property type="entry name" value="DUR"/>
</dbReference>
<keyword evidence="5" id="KW-0472">Membrane</keyword>
<sequence>MPTCTFVTSLTGMNTLAVGVLSGSYVTFRSKDGLIFGVINIIGNFATVFLDQSYWQRAIASRPGTTVKAYLLGGLAWFAIPFTFTTTLGLSAVALRGDPDMISLSADNVSAGLPAAAAASALLGSSGAAALLVLLFRAVTSAISTELIAVSLLTYNVYKRYVNPGATDNQLLQMGHYMVVPETDAAPPIRTLKLSTPTYGDLNNIVSLVMSRIPNCLCFPSQINCDLRKLASTRVLRRGKSLRCDELSQTYHLPQRTLFSCRKNGLHLMTIHAMQNTVRPSPLPSLSVTSTVDQHNPHQSQISLTPHGVLRQFIPVQQVKGVSLNPSPSPNARHASENSSDCIEFFPGASVVYAQGRTALDEFNHDRYASHRATNLYYPLSDRSEWELANWLLTSSMSMAEIDQFLKLKMAQDQSLSFRTAKDLKSRLNLLPPVASWKCKRLNVDPAYPTMKQVYLFYRDAIEVLQDLLKSPLIQDYISFMPLRVFQSADKISRVYESWLSSDRAWWLQTELPPGRTLLGTILSSDQTTISVMTGNQCAHPLLISLANIECEILSKASHNLFQLLALLPIPVFRHKSTDIRGVLKHRLFHRCCDIVLRPLKVAASIGHLMADPVAQVRRCHTPCAAWIVDTPEASLISCVGGGGKTSPFTTAMYKDYGDPFRHPTRSGNSTLETIDRLSQLSDPQHIETYWPLAQSHQTNGVVDPCWRNWTSSDPGEFLLPEILHHWHKFFFDHDLKWCINALGAEEINFWYSLVQKRQGFRVFPEGVSRLKQVTGRDQREMQRYIVIVIAGATSNKFIAAIRAMCDLRYGGQAPRFNNVTADRIQAALQEFHQNKDEIIRLHARTNAKGEPLGHWEIPKLEFLQSVFPSIKLSGPIVQWDANKTERAHITMVKIPARSGNNRNYEVQICRELDLQSRMRNFDLLTSMKDADVDFRITRDDTDNDADRARDIAEPSYSSSSTISTTADLKASILPVSVKMWGATRPKKNLFIAAINLQNNPIALNPFRSFLSNRGHTAFHLIQQPDLKSHSVLEAQAVFQLPDFSGALEDYFTRARLGISTFTIAGRRSASHTHEFLFKVHVWSKVAIQGRQFHNLLLPNDIRTIFATPPSPDSQWKFGRNDCVLLNIDDEKEWPHSSLEGHCVAIVKMIFSLSYPANHANRPGADRFLAYCERFDTVNQPPPPQQYAHLPCYQAWKLYYPDYFSGCYVLRKALRSSGAPFGDVIPISQFRAQVAVAPRLRNTADIHLTPYNVMTYASEYLLNKFWDKELWYAFENADPCSSPAL</sequence>
<dbReference type="PANTHER" id="PTHR46154:SF2">
    <property type="entry name" value="SOLUTE SYMPORTER FAMILY TRANSPORTER (AFU_ORTHOLOGUE AFUA_6G03200)"/>
    <property type="match status" value="1"/>
</dbReference>
<evidence type="ECO:0000256" key="2">
    <source>
        <dbReference type="ARBA" id="ARBA00009636"/>
    </source>
</evidence>
<dbReference type="PRINTS" id="PR01163">
    <property type="entry name" value="BETATUBULIN"/>
</dbReference>
<keyword evidence="8" id="KW-1185">Reference proteome</keyword>
<keyword evidence="5" id="KW-1133">Transmembrane helix</keyword>
<feature type="transmembrane region" description="Helical" evidence="5">
    <location>
        <begin position="115"/>
        <end position="136"/>
    </location>
</feature>
<feature type="transmembrane region" description="Helical" evidence="5">
    <location>
        <begin position="70"/>
        <end position="95"/>
    </location>
</feature>
<gene>
    <name evidence="7" type="ORF">D9757_012668</name>
</gene>
<dbReference type="InterPro" id="IPR041078">
    <property type="entry name" value="Plavaka"/>
</dbReference>
<comment type="similarity">
    <text evidence="2">Belongs to the tubulin family.</text>
</comment>
<evidence type="ECO:0000256" key="5">
    <source>
        <dbReference type="SAM" id="Phobius"/>
    </source>
</evidence>